<dbReference type="Gene3D" id="1.10.10.570">
    <property type="entry name" value="Winged helix' DNA-binding domain. Chain C. Domain 1"/>
    <property type="match status" value="1"/>
</dbReference>
<dbReference type="InterPro" id="IPR014041">
    <property type="entry name" value="ESCRT-II_cplx_Vps25-sub_N"/>
</dbReference>
<dbReference type="OrthoDB" id="245150at2759"/>
<evidence type="ECO:0000256" key="6">
    <source>
        <dbReference type="ARBA" id="ARBA00022927"/>
    </source>
</evidence>
<evidence type="ECO:0000256" key="1">
    <source>
        <dbReference type="ARBA" id="ARBA00004496"/>
    </source>
</evidence>
<dbReference type="InterPro" id="IPR036388">
    <property type="entry name" value="WH-like_DNA-bd_sf"/>
</dbReference>
<dbReference type="FunFam" id="1.10.10.10:FF:000141">
    <property type="entry name" value="vacuolar protein-sorting-associated protein 25"/>
    <property type="match status" value="1"/>
</dbReference>
<dbReference type="GO" id="GO:0005198">
    <property type="term" value="F:structural molecule activity"/>
    <property type="evidence" value="ECO:0007669"/>
    <property type="project" value="TreeGrafter"/>
</dbReference>
<feature type="compositionally biased region" description="Low complexity" evidence="8">
    <location>
        <begin position="1"/>
        <end position="18"/>
    </location>
</feature>
<evidence type="ECO:0000256" key="8">
    <source>
        <dbReference type="SAM" id="MobiDB-lite"/>
    </source>
</evidence>
<gene>
    <name evidence="9" type="ORF">BDU57DRAFT_518046</name>
</gene>
<dbReference type="SUPFAM" id="SSF46785">
    <property type="entry name" value="Winged helix' DNA-binding domain"/>
    <property type="match status" value="2"/>
</dbReference>
<comment type="subcellular location">
    <subcellularLocation>
        <location evidence="1">Cytoplasm</location>
    </subcellularLocation>
</comment>
<reference evidence="9" key="1">
    <citation type="journal article" date="2020" name="Stud. Mycol.">
        <title>101 Dothideomycetes genomes: a test case for predicting lifestyles and emergence of pathogens.</title>
        <authorList>
            <person name="Haridas S."/>
            <person name="Albert R."/>
            <person name="Binder M."/>
            <person name="Bloem J."/>
            <person name="Labutti K."/>
            <person name="Salamov A."/>
            <person name="Andreopoulos B."/>
            <person name="Baker S."/>
            <person name="Barry K."/>
            <person name="Bills G."/>
            <person name="Bluhm B."/>
            <person name="Cannon C."/>
            <person name="Castanera R."/>
            <person name="Culley D."/>
            <person name="Daum C."/>
            <person name="Ezra D."/>
            <person name="Gonzalez J."/>
            <person name="Henrissat B."/>
            <person name="Kuo A."/>
            <person name="Liang C."/>
            <person name="Lipzen A."/>
            <person name="Lutzoni F."/>
            <person name="Magnuson J."/>
            <person name="Mondo S."/>
            <person name="Nolan M."/>
            <person name="Ohm R."/>
            <person name="Pangilinan J."/>
            <person name="Park H.-J."/>
            <person name="Ramirez L."/>
            <person name="Alfaro M."/>
            <person name="Sun H."/>
            <person name="Tritt A."/>
            <person name="Yoshinaga Y."/>
            <person name="Zwiers L.-H."/>
            <person name="Turgeon B."/>
            <person name="Goodwin S."/>
            <person name="Spatafora J."/>
            <person name="Crous P."/>
            <person name="Grigoriev I."/>
        </authorList>
    </citation>
    <scope>NUCLEOTIDE SEQUENCE</scope>
    <source>
        <strain evidence="9">HMLAC05119</strain>
    </source>
</reference>
<evidence type="ECO:0000256" key="7">
    <source>
        <dbReference type="ARBA" id="ARBA00030094"/>
    </source>
</evidence>
<keyword evidence="5" id="KW-0963">Cytoplasm</keyword>
<protein>
    <recommendedName>
        <fullName evidence="3">Vacuolar protein-sorting-associated protein 25</fullName>
    </recommendedName>
    <alternativeName>
        <fullName evidence="7">ESCRT-II complex subunit VPS25</fullName>
    </alternativeName>
</protein>
<dbReference type="Pfam" id="PF05871">
    <property type="entry name" value="ESCRT-II"/>
    <property type="match status" value="1"/>
</dbReference>
<evidence type="ECO:0000313" key="10">
    <source>
        <dbReference type="Proteomes" id="UP000800096"/>
    </source>
</evidence>
<evidence type="ECO:0000256" key="2">
    <source>
        <dbReference type="ARBA" id="ARBA00009674"/>
    </source>
</evidence>
<dbReference type="Proteomes" id="UP000800096">
    <property type="component" value="Unassembled WGS sequence"/>
</dbReference>
<evidence type="ECO:0000256" key="5">
    <source>
        <dbReference type="ARBA" id="ARBA00022490"/>
    </source>
</evidence>
<sequence length="224" mass="24830">MATASPLPSNSSPTSTLPPSQPPPPPTASTPTDFPFPPHYSFPPFFTLQPTASTRSSQLSSWSTFIQSYCRHHRIFSLSLIDALETPLFNNTALRRRLSVRDAQSILSWMATSDGGNRAEFVSTGKKKASASASASASDEEGGRCWIYWRRPEEWSAVVEEWVERTGQRGTVLTLYEIVDGDASRKEEFWNMDIELLMRSLAVSVKRGKAQIFGGEGSEGVKFF</sequence>
<dbReference type="Gene3D" id="1.10.10.10">
    <property type="entry name" value="Winged helix-like DNA-binding domain superfamily/Winged helix DNA-binding domain"/>
    <property type="match status" value="1"/>
</dbReference>
<keyword evidence="10" id="KW-1185">Reference proteome</keyword>
<keyword evidence="6" id="KW-0653">Protein transport</keyword>
<dbReference type="InterPro" id="IPR008570">
    <property type="entry name" value="ESCRT-II_cplx_Vps25-sub"/>
</dbReference>
<dbReference type="InterPro" id="IPR036390">
    <property type="entry name" value="WH_DNA-bd_sf"/>
</dbReference>
<dbReference type="EMBL" id="ML979136">
    <property type="protein sequence ID" value="KAF1915192.1"/>
    <property type="molecule type" value="Genomic_DNA"/>
</dbReference>
<evidence type="ECO:0000313" key="9">
    <source>
        <dbReference type="EMBL" id="KAF1915192.1"/>
    </source>
</evidence>
<feature type="region of interest" description="Disordered" evidence="8">
    <location>
        <begin position="1"/>
        <end position="34"/>
    </location>
</feature>
<comment type="similarity">
    <text evidence="2">Belongs to the VPS25 family.</text>
</comment>
<dbReference type="GO" id="GO:0016236">
    <property type="term" value="P:macroautophagy"/>
    <property type="evidence" value="ECO:0007669"/>
    <property type="project" value="UniProtKB-ARBA"/>
</dbReference>
<name>A0A6A5QII1_AMPQU</name>
<dbReference type="FunFam" id="1.10.10.570:FF:000003">
    <property type="entry name" value="Vacuolar protein-sorting-associated protein 25"/>
    <property type="match status" value="1"/>
</dbReference>
<dbReference type="GO" id="GO:0043328">
    <property type="term" value="P:protein transport to vacuole involved in ubiquitin-dependent protein catabolic process via the multivesicular body sorting pathway"/>
    <property type="evidence" value="ECO:0007669"/>
    <property type="project" value="TreeGrafter"/>
</dbReference>
<organism evidence="9 10">
    <name type="scientific">Ampelomyces quisqualis</name>
    <name type="common">Powdery mildew agent</name>
    <dbReference type="NCBI Taxonomy" id="50730"/>
    <lineage>
        <taxon>Eukaryota</taxon>
        <taxon>Fungi</taxon>
        <taxon>Dikarya</taxon>
        <taxon>Ascomycota</taxon>
        <taxon>Pezizomycotina</taxon>
        <taxon>Dothideomycetes</taxon>
        <taxon>Pleosporomycetidae</taxon>
        <taxon>Pleosporales</taxon>
        <taxon>Pleosporineae</taxon>
        <taxon>Phaeosphaeriaceae</taxon>
        <taxon>Ampelomyces</taxon>
    </lineage>
</organism>
<dbReference type="PANTHER" id="PTHR13149:SF0">
    <property type="entry name" value="VACUOLAR PROTEIN-SORTING-ASSOCIATED PROTEIN 25"/>
    <property type="match status" value="1"/>
</dbReference>
<evidence type="ECO:0000256" key="3">
    <source>
        <dbReference type="ARBA" id="ARBA00017934"/>
    </source>
</evidence>
<proteinExistence type="inferred from homology"/>
<dbReference type="PANTHER" id="PTHR13149">
    <property type="entry name" value="VACUOLAR PROTEIN SORTING-ASSOCIATED PROTEIN VPS25"/>
    <property type="match status" value="1"/>
</dbReference>
<accession>A0A6A5QII1</accession>
<feature type="compositionally biased region" description="Pro residues" evidence="8">
    <location>
        <begin position="19"/>
        <end position="34"/>
    </location>
</feature>
<keyword evidence="4" id="KW-0813">Transport</keyword>
<evidence type="ECO:0000256" key="4">
    <source>
        <dbReference type="ARBA" id="ARBA00022448"/>
    </source>
</evidence>
<dbReference type="AlphaFoldDB" id="A0A6A5QII1"/>
<dbReference type="GO" id="GO:0042803">
    <property type="term" value="F:protein homodimerization activity"/>
    <property type="evidence" value="ECO:0007669"/>
    <property type="project" value="TreeGrafter"/>
</dbReference>
<dbReference type="GO" id="GO:0000814">
    <property type="term" value="C:ESCRT II complex"/>
    <property type="evidence" value="ECO:0007669"/>
    <property type="project" value="InterPro"/>
</dbReference>